<dbReference type="Proteomes" id="UP000720124">
    <property type="component" value="Unassembled WGS sequence"/>
</dbReference>
<sequence length="114" mass="12623">MLWWKIVLHADQAGLDVLAVGKHLNPPPCSPRTILAFITTHTKRIRLSTSTALITTNDPLKIAEDFAFFPAACCRRVDLMLAGGDTPAVYPGSANVSKLTALMMTRTFHKIWKF</sequence>
<accession>A0ABS7LM22</accession>
<evidence type="ECO:0000259" key="3">
    <source>
        <dbReference type="Pfam" id="PF00296"/>
    </source>
</evidence>
<name>A0ABS7LM22_9HYPH</name>
<dbReference type="PANTHER" id="PTHR30137:SF8">
    <property type="entry name" value="BLR5498 PROTEIN"/>
    <property type="match status" value="1"/>
</dbReference>
<dbReference type="PANTHER" id="PTHR30137">
    <property type="entry name" value="LUCIFERASE-LIKE MONOOXYGENASE"/>
    <property type="match status" value="1"/>
</dbReference>
<dbReference type="Pfam" id="PF00296">
    <property type="entry name" value="Bac_luciferase"/>
    <property type="match status" value="1"/>
</dbReference>
<evidence type="ECO:0000313" key="5">
    <source>
        <dbReference type="Proteomes" id="UP000720124"/>
    </source>
</evidence>
<dbReference type="SUPFAM" id="SSF51679">
    <property type="entry name" value="Bacterial luciferase-like"/>
    <property type="match status" value="1"/>
</dbReference>
<dbReference type="InterPro" id="IPR011251">
    <property type="entry name" value="Luciferase-like_dom"/>
</dbReference>
<keyword evidence="5" id="KW-1185">Reference proteome</keyword>
<evidence type="ECO:0000256" key="1">
    <source>
        <dbReference type="ARBA" id="ARBA00023002"/>
    </source>
</evidence>
<comment type="caution">
    <text evidence="4">The sequence shown here is derived from an EMBL/GenBank/DDBJ whole genome shotgun (WGS) entry which is preliminary data.</text>
</comment>
<gene>
    <name evidence="4" type="ORF">HJA87_21250</name>
</gene>
<evidence type="ECO:0000313" key="4">
    <source>
        <dbReference type="EMBL" id="MBY3592383.1"/>
    </source>
</evidence>
<proteinExistence type="predicted"/>
<evidence type="ECO:0000256" key="2">
    <source>
        <dbReference type="ARBA" id="ARBA00023033"/>
    </source>
</evidence>
<protein>
    <submittedName>
        <fullName evidence="4">LLM class flavin-dependent oxidoreductase</fullName>
    </submittedName>
</protein>
<keyword evidence="1" id="KW-0560">Oxidoreductase</keyword>
<dbReference type="RefSeq" id="WP_222012454.1">
    <property type="nucleotide sequence ID" value="NZ_JABTXI010000008.1"/>
</dbReference>
<dbReference type="InterPro" id="IPR050766">
    <property type="entry name" value="Bact_Lucif_Oxidored"/>
</dbReference>
<feature type="domain" description="Luciferase-like" evidence="3">
    <location>
        <begin position="6"/>
        <end position="90"/>
    </location>
</feature>
<organism evidence="4 5">
    <name type="scientific">Rhizobium bangladeshense</name>
    <dbReference type="NCBI Taxonomy" id="1138189"/>
    <lineage>
        <taxon>Bacteria</taxon>
        <taxon>Pseudomonadati</taxon>
        <taxon>Pseudomonadota</taxon>
        <taxon>Alphaproteobacteria</taxon>
        <taxon>Hyphomicrobiales</taxon>
        <taxon>Rhizobiaceae</taxon>
        <taxon>Rhizobium/Agrobacterium group</taxon>
        <taxon>Rhizobium</taxon>
    </lineage>
</organism>
<dbReference type="InterPro" id="IPR036661">
    <property type="entry name" value="Luciferase-like_sf"/>
</dbReference>
<dbReference type="EMBL" id="JABTXI010000008">
    <property type="protein sequence ID" value="MBY3592383.1"/>
    <property type="molecule type" value="Genomic_DNA"/>
</dbReference>
<reference evidence="4 5" key="1">
    <citation type="submission" date="2020-06" db="EMBL/GenBank/DDBJ databases">
        <title>Global-level population genomics: horizontal gene transfer, symbiosis and evolution in Rhizobia.</title>
        <authorList>
            <person name="Gai Y."/>
        </authorList>
    </citation>
    <scope>NUCLEOTIDE SEQUENCE [LARGE SCALE GENOMIC DNA]</scope>
    <source>
        <strain evidence="4 5">PLR6_1b</strain>
    </source>
</reference>
<dbReference type="Gene3D" id="3.20.20.30">
    <property type="entry name" value="Luciferase-like domain"/>
    <property type="match status" value="1"/>
</dbReference>
<keyword evidence="2" id="KW-0503">Monooxygenase</keyword>